<gene>
    <name evidence="1" type="ORF">PR048_018153</name>
</gene>
<protein>
    <submittedName>
        <fullName evidence="1">Uncharacterized protein</fullName>
    </submittedName>
</protein>
<keyword evidence="2" id="KW-1185">Reference proteome</keyword>
<proteinExistence type="predicted"/>
<organism evidence="1 2">
    <name type="scientific">Dryococelus australis</name>
    <dbReference type="NCBI Taxonomy" id="614101"/>
    <lineage>
        <taxon>Eukaryota</taxon>
        <taxon>Metazoa</taxon>
        <taxon>Ecdysozoa</taxon>
        <taxon>Arthropoda</taxon>
        <taxon>Hexapoda</taxon>
        <taxon>Insecta</taxon>
        <taxon>Pterygota</taxon>
        <taxon>Neoptera</taxon>
        <taxon>Polyneoptera</taxon>
        <taxon>Phasmatodea</taxon>
        <taxon>Verophasmatodea</taxon>
        <taxon>Anareolatae</taxon>
        <taxon>Phasmatidae</taxon>
        <taxon>Eurycanthinae</taxon>
        <taxon>Dryococelus</taxon>
    </lineage>
</organism>
<evidence type="ECO:0000313" key="1">
    <source>
        <dbReference type="EMBL" id="KAJ8881667.1"/>
    </source>
</evidence>
<dbReference type="Proteomes" id="UP001159363">
    <property type="component" value="Chromosome 5"/>
</dbReference>
<dbReference type="EMBL" id="JARBHB010000006">
    <property type="protein sequence ID" value="KAJ8881667.1"/>
    <property type="molecule type" value="Genomic_DNA"/>
</dbReference>
<reference evidence="1 2" key="1">
    <citation type="submission" date="2023-02" db="EMBL/GenBank/DDBJ databases">
        <title>LHISI_Scaffold_Assembly.</title>
        <authorList>
            <person name="Stuart O.P."/>
            <person name="Cleave R."/>
            <person name="Magrath M.J.L."/>
            <person name="Mikheyev A.S."/>
        </authorList>
    </citation>
    <scope>NUCLEOTIDE SEQUENCE [LARGE SCALE GENOMIC DNA]</scope>
    <source>
        <strain evidence="1">Daus_M_001</strain>
        <tissue evidence="1">Leg muscle</tissue>
    </source>
</reference>
<name>A0ABQ9HBH1_9NEOP</name>
<accession>A0ABQ9HBH1</accession>
<evidence type="ECO:0000313" key="2">
    <source>
        <dbReference type="Proteomes" id="UP001159363"/>
    </source>
</evidence>
<sequence>MVRFKTNMHQDMFAEPINIVLDKYSCPHESFVDLYSVWKTTGEHIDSVRLDVIIWLQLPISNLRGQAYD</sequence>
<comment type="caution">
    <text evidence="1">The sequence shown here is derived from an EMBL/GenBank/DDBJ whole genome shotgun (WGS) entry which is preliminary data.</text>
</comment>